<keyword evidence="3" id="KW-1185">Reference proteome</keyword>
<evidence type="ECO:0000313" key="3">
    <source>
        <dbReference type="Proteomes" id="UP001529510"/>
    </source>
</evidence>
<dbReference type="PROSITE" id="PS50853">
    <property type="entry name" value="FN3"/>
    <property type="match status" value="1"/>
</dbReference>
<dbReference type="Proteomes" id="UP001529510">
    <property type="component" value="Unassembled WGS sequence"/>
</dbReference>
<organism evidence="2 3">
    <name type="scientific">Cirrhinus mrigala</name>
    <name type="common">Mrigala</name>
    <dbReference type="NCBI Taxonomy" id="683832"/>
    <lineage>
        <taxon>Eukaryota</taxon>
        <taxon>Metazoa</taxon>
        <taxon>Chordata</taxon>
        <taxon>Craniata</taxon>
        <taxon>Vertebrata</taxon>
        <taxon>Euteleostomi</taxon>
        <taxon>Actinopterygii</taxon>
        <taxon>Neopterygii</taxon>
        <taxon>Teleostei</taxon>
        <taxon>Ostariophysi</taxon>
        <taxon>Cypriniformes</taxon>
        <taxon>Cyprinidae</taxon>
        <taxon>Labeoninae</taxon>
        <taxon>Labeonini</taxon>
        <taxon>Cirrhinus</taxon>
    </lineage>
</organism>
<dbReference type="Pfam" id="PF00041">
    <property type="entry name" value="fn3"/>
    <property type="match status" value="1"/>
</dbReference>
<dbReference type="InterPro" id="IPR013783">
    <property type="entry name" value="Ig-like_fold"/>
</dbReference>
<dbReference type="SUPFAM" id="SSF49265">
    <property type="entry name" value="Fibronectin type III"/>
    <property type="match status" value="1"/>
</dbReference>
<dbReference type="InterPro" id="IPR036116">
    <property type="entry name" value="FN3_sf"/>
</dbReference>
<feature type="non-terminal residue" evidence="2">
    <location>
        <position position="90"/>
    </location>
</feature>
<proteinExistence type="predicted"/>
<accession>A0ABD0P427</accession>
<dbReference type="Gene3D" id="2.60.40.10">
    <property type="entry name" value="Immunoglobulins"/>
    <property type="match status" value="1"/>
</dbReference>
<name>A0ABD0P427_CIRMR</name>
<reference evidence="2 3" key="1">
    <citation type="submission" date="2024-05" db="EMBL/GenBank/DDBJ databases">
        <title>Genome sequencing and assembly of Indian major carp, Cirrhinus mrigala (Hamilton, 1822).</title>
        <authorList>
            <person name="Mohindra V."/>
            <person name="Chowdhury L.M."/>
            <person name="Lal K."/>
            <person name="Jena J.K."/>
        </authorList>
    </citation>
    <scope>NUCLEOTIDE SEQUENCE [LARGE SCALE GENOMIC DNA]</scope>
    <source>
        <strain evidence="2">CM1030</strain>
        <tissue evidence="2">Blood</tissue>
    </source>
</reference>
<dbReference type="EMBL" id="JAMKFB020000018">
    <property type="protein sequence ID" value="KAL0168507.1"/>
    <property type="molecule type" value="Genomic_DNA"/>
</dbReference>
<dbReference type="CDD" id="cd00063">
    <property type="entry name" value="FN3"/>
    <property type="match status" value="1"/>
</dbReference>
<evidence type="ECO:0000313" key="2">
    <source>
        <dbReference type="EMBL" id="KAL0168507.1"/>
    </source>
</evidence>
<feature type="non-terminal residue" evidence="2">
    <location>
        <position position="1"/>
    </location>
</feature>
<feature type="domain" description="Fibronectin type-III" evidence="1">
    <location>
        <begin position="2"/>
        <end position="90"/>
    </location>
</feature>
<gene>
    <name evidence="2" type="ORF">M9458_036729</name>
</gene>
<sequence>RFIGQINVSDVNTSAANLSWTEGPSTANISHYRVEITEHQPFNQTLNQIFNQTDLFEHIQNLTAGTLYAVQVFPVKCGRDLNPQNISFYT</sequence>
<protein>
    <recommendedName>
        <fullName evidence="1">Fibronectin type-III domain-containing protein</fullName>
    </recommendedName>
</protein>
<dbReference type="InterPro" id="IPR003961">
    <property type="entry name" value="FN3_dom"/>
</dbReference>
<comment type="caution">
    <text evidence="2">The sequence shown here is derived from an EMBL/GenBank/DDBJ whole genome shotgun (WGS) entry which is preliminary data.</text>
</comment>
<evidence type="ECO:0000259" key="1">
    <source>
        <dbReference type="PROSITE" id="PS50853"/>
    </source>
</evidence>
<dbReference type="AlphaFoldDB" id="A0ABD0P427"/>